<feature type="compositionally biased region" description="Basic and acidic residues" evidence="2">
    <location>
        <begin position="958"/>
        <end position="969"/>
    </location>
</feature>
<sequence>AAAAKEASAGSAAAVAELEMALVAESARVLEEVQRREKAAAVHRSELQELHSQLEAGYACQHRANAENADLQVAQRTAQEQLVQLSAQLTAARRELESLYQERQQLHTDHAQQAAVAREETAARLAAAHQETNSLRVRLTEEQADQQRLRAELQAAEQEARAAKEHLAAAQATHGSLEVDLEDLQQQLLEARDARVEVQSQLAGTECEKAVLAERARQLRLELNEQAALAQQAEARAVKADADLEEVQRQLLTARGELGKLAEALATAEATLSEREAELQRLWEELKSLEGTHLQVREEAQARRVEAEAAALACAGAEARAKAAESACAETEARAEAAEAACVEAEAALFVERSKAADLEAEMQVATRRMVELQKVVEAKPGAAAASAPGGPLEEAVRAACERCQRRLLCSAAEVVASCAAAVALLPPRLDERGPSDGYCAAQSELQGDDGASAPASKPQSTLVDVRNGWTGFRNRPNRQVAATSQDKPADIRRRHEDAGELIVALQRDLEDVRDRCTGLEAQLLAREGELAAVRREREDALLQVQLLGDVARHRKEEACGSGLVASGAVAGHNSPAADGEGPLSAIVVGSGGGTGGGGGGSSGGGMQVAVQLLELRYAMQKVEHAAEELAAALLATERGNGSAPITNTFSTPARTDACGSTGGGGGGGCGGRLGDAAADEAALHAQAWLADSLVELTRQAGSVAEQLEGCLEAALPSHGARPAAVVEAADQVTAHRVEWGVGKAAGGGKEEEEGEGDIGHRRGPLTSLAIRVLEAELGELRRQFEEAQQRAAQAMEQQHVQHLEECVVLRADASQYRQLVQRMREELVALDRARQMDKLMELSERREQAEEAQLHAESQQRIALQLAERCREQEVVIEELRLQLDHMAASAATGNQHQHQQQHEEVARGTGTTSSCTSGPAGHHSRQLGGRSCGGYRPDQIYTDQNSCHHHHQAHHWHQEQASTRDDADGQWENGARSPALSSNYHGNCFSDSSMGQTCPSSSDGCCCGGSGPADPYLGTQHALSATRPTVSETGMSQTTAAAVEEEVNSRGDVHFYTAQPSAGSLGEDEARLWCEMLQLMKPTEGGVVISVGGRSRGVSGGGGLQAAQGADTGSTPPPPLALVPGSGATSAGGNRGGSGSGSGLQLAHVVPGSAGGMAGELWSVAAAGAASTQGRAEMLARAVSHMSLLHAQNNKLARLLKGLAARRGAARGAGAVVEGLTARLQLMQEENSELWEKYHAAQLAQKTGEQAMRRMGQENRQLHTQLMGLIRAQTGAVQVRSTGASGGSDDTAAEPMGQ</sequence>
<dbReference type="PANTHER" id="PTHR18947">
    <property type="entry name" value="HOOK PROTEINS"/>
    <property type="match status" value="1"/>
</dbReference>
<protein>
    <submittedName>
        <fullName evidence="3">Uncharacterized protein</fullName>
    </submittedName>
</protein>
<dbReference type="GO" id="GO:0030705">
    <property type="term" value="P:cytoskeleton-dependent intracellular transport"/>
    <property type="evidence" value="ECO:0007669"/>
    <property type="project" value="TreeGrafter"/>
</dbReference>
<dbReference type="GO" id="GO:0008017">
    <property type="term" value="F:microtubule binding"/>
    <property type="evidence" value="ECO:0007669"/>
    <property type="project" value="TreeGrafter"/>
</dbReference>
<dbReference type="InParanoid" id="D8UK60"/>
<dbReference type="EMBL" id="GL378438">
    <property type="protein sequence ID" value="EFJ39909.1"/>
    <property type="molecule type" value="Genomic_DNA"/>
</dbReference>
<dbReference type="Proteomes" id="UP000001058">
    <property type="component" value="Unassembled WGS sequence"/>
</dbReference>
<feature type="compositionally biased region" description="Gly residues" evidence="2">
    <location>
        <begin position="1135"/>
        <end position="1144"/>
    </location>
</feature>
<evidence type="ECO:0000256" key="2">
    <source>
        <dbReference type="SAM" id="MobiDB-lite"/>
    </source>
</evidence>
<accession>D8UK60</accession>
<dbReference type="SUPFAM" id="SSF57997">
    <property type="entry name" value="Tropomyosin"/>
    <property type="match status" value="1"/>
</dbReference>
<keyword evidence="4" id="KW-1185">Reference proteome</keyword>
<feature type="region of interest" description="Disordered" evidence="2">
    <location>
        <begin position="1100"/>
        <end position="1146"/>
    </location>
</feature>
<dbReference type="OrthoDB" id="553182at2759"/>
<gene>
    <name evidence="3" type="ORF">VOLCADRAFT_100420</name>
</gene>
<reference evidence="3 4" key="1">
    <citation type="journal article" date="2010" name="Science">
        <title>Genomic analysis of organismal complexity in the multicellular green alga Volvox carteri.</title>
        <authorList>
            <person name="Prochnik S.E."/>
            <person name="Umen J."/>
            <person name="Nedelcu A.M."/>
            <person name="Hallmann A."/>
            <person name="Miller S.M."/>
            <person name="Nishii I."/>
            <person name="Ferris P."/>
            <person name="Kuo A."/>
            <person name="Mitros T."/>
            <person name="Fritz-Laylin L.K."/>
            <person name="Hellsten U."/>
            <person name="Chapman J."/>
            <person name="Simakov O."/>
            <person name="Rensing S.A."/>
            <person name="Terry A."/>
            <person name="Pangilinan J."/>
            <person name="Kapitonov V."/>
            <person name="Jurka J."/>
            <person name="Salamov A."/>
            <person name="Shapiro H."/>
            <person name="Schmutz J."/>
            <person name="Grimwood J."/>
            <person name="Lindquist E."/>
            <person name="Lucas S."/>
            <person name="Grigoriev I.V."/>
            <person name="Schmitt R."/>
            <person name="Kirk D."/>
            <person name="Rokhsar D.S."/>
        </authorList>
    </citation>
    <scope>NUCLEOTIDE SEQUENCE [LARGE SCALE GENOMIC DNA]</scope>
    <source>
        <strain evidence="4">f. Nagariensis / Eve</strain>
    </source>
</reference>
<proteinExistence type="predicted"/>
<evidence type="ECO:0000313" key="4">
    <source>
        <dbReference type="Proteomes" id="UP000001058"/>
    </source>
</evidence>
<evidence type="ECO:0000313" key="3">
    <source>
        <dbReference type="EMBL" id="EFJ39909.1"/>
    </source>
</evidence>
<organism evidence="4">
    <name type="scientific">Volvox carteri f. nagariensis</name>
    <dbReference type="NCBI Taxonomy" id="3068"/>
    <lineage>
        <taxon>Eukaryota</taxon>
        <taxon>Viridiplantae</taxon>
        <taxon>Chlorophyta</taxon>
        <taxon>core chlorophytes</taxon>
        <taxon>Chlorophyceae</taxon>
        <taxon>CS clade</taxon>
        <taxon>Chlamydomonadales</taxon>
        <taxon>Volvocaceae</taxon>
        <taxon>Volvox</taxon>
    </lineage>
</organism>
<dbReference type="GeneID" id="9625780"/>
<feature type="coiled-coil region" evidence="1">
    <location>
        <begin position="314"/>
        <end position="376"/>
    </location>
</feature>
<dbReference type="RefSeq" id="XP_002959048.1">
    <property type="nucleotide sequence ID" value="XM_002959002.1"/>
</dbReference>
<dbReference type="GO" id="GO:0031122">
    <property type="term" value="P:cytoplasmic microtubule organization"/>
    <property type="evidence" value="ECO:0007669"/>
    <property type="project" value="TreeGrafter"/>
</dbReference>
<feature type="non-terminal residue" evidence="3">
    <location>
        <position position="1"/>
    </location>
</feature>
<feature type="region of interest" description="Disordered" evidence="2">
    <location>
        <begin position="892"/>
        <end position="933"/>
    </location>
</feature>
<dbReference type="PANTHER" id="PTHR18947:SF28">
    <property type="entry name" value="GIRDIN, ISOFORM A"/>
    <property type="match status" value="1"/>
</dbReference>
<feature type="coiled-coil region" evidence="1">
    <location>
        <begin position="496"/>
        <end position="523"/>
    </location>
</feature>
<feature type="compositionally biased region" description="Low complexity" evidence="2">
    <location>
        <begin position="910"/>
        <end position="920"/>
    </location>
</feature>
<feature type="region of interest" description="Disordered" evidence="2">
    <location>
        <begin position="434"/>
        <end position="490"/>
    </location>
</feature>
<feature type="coiled-coil region" evidence="1">
    <location>
        <begin position="68"/>
        <end position="109"/>
    </location>
</feature>
<dbReference type="GO" id="GO:0051959">
    <property type="term" value="F:dynein light intermediate chain binding"/>
    <property type="evidence" value="ECO:0007669"/>
    <property type="project" value="TreeGrafter"/>
</dbReference>
<dbReference type="GO" id="GO:0005737">
    <property type="term" value="C:cytoplasm"/>
    <property type="evidence" value="ECO:0007669"/>
    <property type="project" value="TreeGrafter"/>
</dbReference>
<dbReference type="GO" id="GO:0005815">
    <property type="term" value="C:microtubule organizing center"/>
    <property type="evidence" value="ECO:0007669"/>
    <property type="project" value="TreeGrafter"/>
</dbReference>
<feature type="coiled-coil region" evidence="1">
    <location>
        <begin position="139"/>
        <end position="278"/>
    </location>
</feature>
<evidence type="ECO:0000256" key="1">
    <source>
        <dbReference type="SAM" id="Coils"/>
    </source>
</evidence>
<feature type="region of interest" description="Disordered" evidence="2">
    <location>
        <begin position="953"/>
        <end position="980"/>
    </location>
</feature>
<name>D8UK60_VOLCA</name>
<dbReference type="KEGG" id="vcn:VOLCADRAFT_100420"/>
<feature type="coiled-coil region" evidence="1">
    <location>
        <begin position="771"/>
        <end position="884"/>
    </location>
</feature>
<keyword evidence="1" id="KW-0175">Coiled coil</keyword>